<dbReference type="AlphaFoldDB" id="A0A917GUM7"/>
<reference evidence="2" key="1">
    <citation type="journal article" date="2014" name="Int. J. Syst. Evol. Microbiol.">
        <title>Complete genome sequence of Corynebacterium casei LMG S-19264T (=DSM 44701T), isolated from a smear-ripened cheese.</title>
        <authorList>
            <consortium name="US DOE Joint Genome Institute (JGI-PGF)"/>
            <person name="Walter F."/>
            <person name="Albersmeier A."/>
            <person name="Kalinowski J."/>
            <person name="Ruckert C."/>
        </authorList>
    </citation>
    <scope>NUCLEOTIDE SEQUENCE</scope>
    <source>
        <strain evidence="2">CGMCC 1.15425</strain>
    </source>
</reference>
<evidence type="ECO:0000256" key="1">
    <source>
        <dbReference type="SAM" id="MobiDB-lite"/>
    </source>
</evidence>
<organism evidence="2 3">
    <name type="scientific">Pseudohongiella nitratireducens</name>
    <dbReference type="NCBI Taxonomy" id="1768907"/>
    <lineage>
        <taxon>Bacteria</taxon>
        <taxon>Pseudomonadati</taxon>
        <taxon>Pseudomonadota</taxon>
        <taxon>Gammaproteobacteria</taxon>
        <taxon>Pseudomonadales</taxon>
        <taxon>Pseudohongiellaceae</taxon>
        <taxon>Pseudohongiella</taxon>
    </lineage>
</organism>
<proteinExistence type="predicted"/>
<name>A0A917GUM7_9GAMM</name>
<accession>A0A917GUM7</accession>
<feature type="region of interest" description="Disordered" evidence="1">
    <location>
        <begin position="44"/>
        <end position="66"/>
    </location>
</feature>
<dbReference type="Proteomes" id="UP000627715">
    <property type="component" value="Unassembled WGS sequence"/>
</dbReference>
<protein>
    <submittedName>
        <fullName evidence="2">Uncharacterized protein</fullName>
    </submittedName>
</protein>
<evidence type="ECO:0000313" key="2">
    <source>
        <dbReference type="EMBL" id="GGG57465.1"/>
    </source>
</evidence>
<reference evidence="2" key="2">
    <citation type="submission" date="2020-09" db="EMBL/GenBank/DDBJ databases">
        <authorList>
            <person name="Sun Q."/>
            <person name="Zhou Y."/>
        </authorList>
    </citation>
    <scope>NUCLEOTIDE SEQUENCE</scope>
    <source>
        <strain evidence="2">CGMCC 1.15425</strain>
    </source>
</reference>
<gene>
    <name evidence="2" type="ORF">GCM10011403_13400</name>
</gene>
<dbReference type="EMBL" id="BMIY01000005">
    <property type="protein sequence ID" value="GGG57465.1"/>
    <property type="molecule type" value="Genomic_DNA"/>
</dbReference>
<dbReference type="RefSeq" id="WP_068813098.1">
    <property type="nucleotide sequence ID" value="NZ_BMIY01000005.1"/>
</dbReference>
<keyword evidence="3" id="KW-1185">Reference proteome</keyword>
<evidence type="ECO:0000313" key="3">
    <source>
        <dbReference type="Proteomes" id="UP000627715"/>
    </source>
</evidence>
<comment type="caution">
    <text evidence="2">The sequence shown here is derived from an EMBL/GenBank/DDBJ whole genome shotgun (WGS) entry which is preliminary data.</text>
</comment>
<sequence length="66" mass="7627">MFTKTQLTASVLLTQTAWTVSSLLAARVYRVMAQNCQMINGAIMPSKQRQRHVVENRRPEDPQMRH</sequence>
<feature type="compositionally biased region" description="Basic and acidic residues" evidence="1">
    <location>
        <begin position="52"/>
        <end position="66"/>
    </location>
</feature>